<comment type="caution">
    <text evidence="2">The sequence shown here is derived from an EMBL/GenBank/DDBJ whole genome shotgun (WGS) entry which is preliminary data.</text>
</comment>
<accession>A0A3S0KLC5</accession>
<evidence type="ECO:0000313" key="2">
    <source>
        <dbReference type="EMBL" id="RTR33101.1"/>
    </source>
</evidence>
<protein>
    <recommendedName>
        <fullName evidence="1">PucR C-terminal helix-turn-helix domain-containing protein</fullName>
    </recommendedName>
</protein>
<sequence>MENLIWLRYTLTDKRIFHMLKNLKSLFPTAISTDNPLFATEQGLYWFKEENHFLGIPMSDISEEQLTLLTTLFETVQTNQLHLSGTAKAWHSFLFLEGTLPAITKPVRFIQLQINQKELGVEDAIQEFFHDALSFVWLDENNAIIIEEKADVSLHEDELNSISTTLENDFYIKPKFYIGKFRQEPTVLKEAFQLERQLFGKGRTLLSQERVYTFEKLFPVTLANDLPGDTLTLLEQDVSKILLEDPELLQTLEVFLEYNFNASLAAKKLYVHRNTLQYRLDKFTDRTGISLKSFQNAFTVYLACLLARK</sequence>
<dbReference type="InterPro" id="IPR025736">
    <property type="entry name" value="PucR_C-HTH_dom"/>
</dbReference>
<dbReference type="AlphaFoldDB" id="A0A3S0KLC5"/>
<dbReference type="InterPro" id="IPR009057">
    <property type="entry name" value="Homeodomain-like_sf"/>
</dbReference>
<evidence type="ECO:0000259" key="1">
    <source>
        <dbReference type="Pfam" id="PF13556"/>
    </source>
</evidence>
<dbReference type="OrthoDB" id="9792148at2"/>
<evidence type="ECO:0000313" key="3">
    <source>
        <dbReference type="Proteomes" id="UP000271374"/>
    </source>
</evidence>
<keyword evidence="3" id="KW-1185">Reference proteome</keyword>
<dbReference type="SUPFAM" id="SSF46689">
    <property type="entry name" value="Homeodomain-like"/>
    <property type="match status" value="1"/>
</dbReference>
<dbReference type="InterPro" id="IPR042070">
    <property type="entry name" value="PucR_C-HTH_sf"/>
</dbReference>
<dbReference type="EMBL" id="RXNT01000005">
    <property type="protein sequence ID" value="RTR33101.1"/>
    <property type="molecule type" value="Genomic_DNA"/>
</dbReference>
<dbReference type="Gene3D" id="1.10.10.2840">
    <property type="entry name" value="PucR C-terminal helix-turn-helix domain"/>
    <property type="match status" value="1"/>
</dbReference>
<feature type="domain" description="PucR C-terminal helix-turn-helix" evidence="1">
    <location>
        <begin position="248"/>
        <end position="305"/>
    </location>
</feature>
<gene>
    <name evidence="2" type="ORF">EKG37_08565</name>
</gene>
<reference evidence="2 3" key="1">
    <citation type="submission" date="2018-12" db="EMBL/GenBank/DDBJ databases">
        <title>Bacillus yapensis draft genome sequence.</title>
        <authorList>
            <person name="Yu L."/>
            <person name="Xu X."/>
            <person name="Tang X."/>
        </authorList>
    </citation>
    <scope>NUCLEOTIDE SEQUENCE [LARGE SCALE GENOMIC DNA]</scope>
    <source>
        <strain evidence="2 3">XXST-01</strain>
    </source>
</reference>
<dbReference type="PANTHER" id="PTHR33744">
    <property type="entry name" value="CARBOHYDRATE DIACID REGULATOR"/>
    <property type="match status" value="1"/>
</dbReference>
<dbReference type="Pfam" id="PF13556">
    <property type="entry name" value="HTH_30"/>
    <property type="match status" value="1"/>
</dbReference>
<dbReference type="InterPro" id="IPR051448">
    <property type="entry name" value="CdaR-like_regulators"/>
</dbReference>
<dbReference type="Proteomes" id="UP000271374">
    <property type="component" value="Unassembled WGS sequence"/>
</dbReference>
<organism evidence="2 3">
    <name type="scientific">Bacillus yapensis</name>
    <dbReference type="NCBI Taxonomy" id="2492960"/>
    <lineage>
        <taxon>Bacteria</taxon>
        <taxon>Bacillati</taxon>
        <taxon>Bacillota</taxon>
        <taxon>Bacilli</taxon>
        <taxon>Bacillales</taxon>
        <taxon>Bacillaceae</taxon>
        <taxon>Bacillus</taxon>
    </lineage>
</organism>
<dbReference type="PANTHER" id="PTHR33744:SF15">
    <property type="entry name" value="CARBOHYDRATE DIACID REGULATOR"/>
    <property type="match status" value="1"/>
</dbReference>
<proteinExistence type="predicted"/>
<name>A0A3S0KLC5_9BACI</name>